<gene>
    <name evidence="1" type="ORF">METZ01_LOCUS169136</name>
</gene>
<organism evidence="1">
    <name type="scientific">marine metagenome</name>
    <dbReference type="NCBI Taxonomy" id="408172"/>
    <lineage>
        <taxon>unclassified sequences</taxon>
        <taxon>metagenomes</taxon>
        <taxon>ecological metagenomes</taxon>
    </lineage>
</organism>
<proteinExistence type="predicted"/>
<dbReference type="AlphaFoldDB" id="A0A382BS76"/>
<reference evidence="1" key="1">
    <citation type="submission" date="2018-05" db="EMBL/GenBank/DDBJ databases">
        <authorList>
            <person name="Lanie J.A."/>
            <person name="Ng W.-L."/>
            <person name="Kazmierczak K.M."/>
            <person name="Andrzejewski T.M."/>
            <person name="Davidsen T.M."/>
            <person name="Wayne K.J."/>
            <person name="Tettelin H."/>
            <person name="Glass J.I."/>
            <person name="Rusch D."/>
            <person name="Podicherti R."/>
            <person name="Tsui H.-C.T."/>
            <person name="Winkler M.E."/>
        </authorList>
    </citation>
    <scope>NUCLEOTIDE SEQUENCE</scope>
</reference>
<sequence length="24" mass="2808">MFIISDDNIQIIIIYENHAFLNGN</sequence>
<name>A0A382BS76_9ZZZZ</name>
<protein>
    <submittedName>
        <fullName evidence="1">Uncharacterized protein</fullName>
    </submittedName>
</protein>
<evidence type="ECO:0000313" key="1">
    <source>
        <dbReference type="EMBL" id="SVB16282.1"/>
    </source>
</evidence>
<accession>A0A382BS76</accession>
<dbReference type="EMBL" id="UINC01030982">
    <property type="protein sequence ID" value="SVB16282.1"/>
    <property type="molecule type" value="Genomic_DNA"/>
</dbReference>